<reference evidence="7 8" key="1">
    <citation type="submission" date="2015-08" db="EMBL/GenBank/DDBJ databases">
        <title>Genomes of Isolates from Cabo Rojo, PR.</title>
        <authorList>
            <person name="Sanchez-Nieves R.L."/>
            <person name="Montalvo-Rodriguez R."/>
        </authorList>
    </citation>
    <scope>NUCLEOTIDE SEQUENCE [LARGE SCALE GENOMIC DNA]</scope>
    <source>
        <strain evidence="7 8">5</strain>
    </source>
</reference>
<dbReference type="GO" id="GO:0016787">
    <property type="term" value="F:hydrolase activity"/>
    <property type="evidence" value="ECO:0007669"/>
    <property type="project" value="UniProtKB-KW"/>
</dbReference>
<gene>
    <name evidence="7" type="ORF">AMR74_00110</name>
</gene>
<dbReference type="Gene3D" id="3.20.20.150">
    <property type="entry name" value="Divalent-metal-dependent TIM barrel enzymes"/>
    <property type="match status" value="1"/>
</dbReference>
<comment type="caution">
    <text evidence="7">The sequence shown here is derived from an EMBL/GenBank/DDBJ whole genome shotgun (WGS) entry which is preliminary data.</text>
</comment>
<dbReference type="STRING" id="1765655.AMR74_00110"/>
<evidence type="ECO:0000313" key="8">
    <source>
        <dbReference type="Proteomes" id="UP000037747"/>
    </source>
</evidence>
<dbReference type="InterPro" id="IPR004601">
    <property type="entry name" value="UvdE"/>
</dbReference>
<keyword evidence="6" id="KW-0234">DNA repair</keyword>
<organism evidence="7 8">
    <name type="scientific">Halorubrum tropicale</name>
    <dbReference type="NCBI Taxonomy" id="1765655"/>
    <lineage>
        <taxon>Archaea</taxon>
        <taxon>Methanobacteriati</taxon>
        <taxon>Methanobacteriota</taxon>
        <taxon>Stenosarchaea group</taxon>
        <taxon>Halobacteria</taxon>
        <taxon>Halobacteriales</taxon>
        <taxon>Haloferacaceae</taxon>
        <taxon>Halorubrum</taxon>
    </lineage>
</organism>
<evidence type="ECO:0000256" key="5">
    <source>
        <dbReference type="ARBA" id="ARBA00022801"/>
    </source>
</evidence>
<name>A0A0M9AT90_9EURY</name>
<dbReference type="AlphaFoldDB" id="A0A0M9AT90"/>
<dbReference type="GO" id="GO:0009411">
    <property type="term" value="P:response to UV"/>
    <property type="evidence" value="ECO:0007669"/>
    <property type="project" value="InterPro"/>
</dbReference>
<accession>A0A0M9AT90</accession>
<dbReference type="EMBL" id="LIST01000001">
    <property type="protein sequence ID" value="KOX97355.1"/>
    <property type="molecule type" value="Genomic_DNA"/>
</dbReference>
<dbReference type="PANTHER" id="PTHR31290">
    <property type="entry name" value="UV-DAMAGE ENDONUCLEASE"/>
    <property type="match status" value="1"/>
</dbReference>
<keyword evidence="8" id="KW-1185">Reference proteome</keyword>
<dbReference type="OrthoDB" id="317123at2157"/>
<dbReference type="PATRIC" id="fig|1705389.3.peg.250"/>
<dbReference type="Pfam" id="PF03851">
    <property type="entry name" value="UvdE"/>
    <property type="match status" value="1"/>
</dbReference>
<protein>
    <submittedName>
        <fullName evidence="7">UV damage repair endonuclease UvdE</fullName>
    </submittedName>
</protein>
<keyword evidence="4" id="KW-0228">DNA excision</keyword>
<evidence type="ECO:0000256" key="6">
    <source>
        <dbReference type="ARBA" id="ARBA00023204"/>
    </source>
</evidence>
<dbReference type="PANTHER" id="PTHR31290:SF5">
    <property type="entry name" value="UV-DAMAGE ENDONUCLEASE"/>
    <property type="match status" value="1"/>
</dbReference>
<keyword evidence="2 7" id="KW-0255">Endonuclease</keyword>
<evidence type="ECO:0000313" key="7">
    <source>
        <dbReference type="EMBL" id="KOX97355.1"/>
    </source>
</evidence>
<sequence length="298" mass="34261">MIGYPGLNRTLRDRDPPVRCTRGMQKQTFEERGLSYVSTLAQQNLTDLYELLTWNLEHEIRTYRCTSSLIPWNSQFKLSELPEYEEIRRLARRCGNLIKETDMRLTFHPDYWCKPASDSADTRDRARTALEYHADWFDLLGLPVTPYYGITVHIGATYGDVEATAERFHAFVDSLSDAARARLTVENDDKETLWSVSELVELISEPTDVPVVFDYHHHSFADRGYTYREAFELAAETWGDVRPMAHYSEPACLRDPAVRPQAHAEFVVDLPAWLVANSDVVIEADGKEQAVLRLRDDA</sequence>
<evidence type="ECO:0000256" key="3">
    <source>
        <dbReference type="ARBA" id="ARBA00022763"/>
    </source>
</evidence>
<dbReference type="RefSeq" id="WP_053770058.1">
    <property type="nucleotide sequence ID" value="NZ_LIST01000001.1"/>
</dbReference>
<dbReference type="NCBIfam" id="TIGR00629">
    <property type="entry name" value="uvde"/>
    <property type="match status" value="1"/>
</dbReference>
<evidence type="ECO:0000256" key="2">
    <source>
        <dbReference type="ARBA" id="ARBA00022759"/>
    </source>
</evidence>
<keyword evidence="1" id="KW-0540">Nuclease</keyword>
<dbReference type="SUPFAM" id="SSF51658">
    <property type="entry name" value="Xylose isomerase-like"/>
    <property type="match status" value="1"/>
</dbReference>
<proteinExistence type="predicted"/>
<keyword evidence="5" id="KW-0378">Hydrolase</keyword>
<keyword evidence="3" id="KW-0227">DNA damage</keyword>
<dbReference type="InterPro" id="IPR036237">
    <property type="entry name" value="Xyl_isomerase-like_sf"/>
</dbReference>
<dbReference type="GO" id="GO:0004519">
    <property type="term" value="F:endonuclease activity"/>
    <property type="evidence" value="ECO:0007669"/>
    <property type="project" value="UniProtKB-KW"/>
</dbReference>
<dbReference type="Proteomes" id="UP000037747">
    <property type="component" value="Unassembled WGS sequence"/>
</dbReference>
<dbReference type="GO" id="GO:0006289">
    <property type="term" value="P:nucleotide-excision repair"/>
    <property type="evidence" value="ECO:0007669"/>
    <property type="project" value="InterPro"/>
</dbReference>
<evidence type="ECO:0000256" key="1">
    <source>
        <dbReference type="ARBA" id="ARBA00022722"/>
    </source>
</evidence>
<evidence type="ECO:0000256" key="4">
    <source>
        <dbReference type="ARBA" id="ARBA00022769"/>
    </source>
</evidence>